<keyword evidence="3" id="KW-0997">Cell inner membrane</keyword>
<evidence type="ECO:0000256" key="4">
    <source>
        <dbReference type="ARBA" id="ARBA00022692"/>
    </source>
</evidence>
<keyword evidence="7 9" id="KW-0807">Transducer</keyword>
<dbReference type="EMBL" id="FWEV01000284">
    <property type="protein sequence ID" value="SLM31781.1"/>
    <property type="molecule type" value="Genomic_DNA"/>
</dbReference>
<comment type="similarity">
    <text evidence="8">Belongs to the methyl-accepting chemotaxis (MCP) protein family.</text>
</comment>
<dbReference type="InterPro" id="IPR004089">
    <property type="entry name" value="MCPsignal_dom"/>
</dbReference>
<feature type="transmembrane region" description="Helical" evidence="10">
    <location>
        <begin position="353"/>
        <end position="370"/>
    </location>
</feature>
<dbReference type="InterPro" id="IPR004010">
    <property type="entry name" value="Double_Cache_2"/>
</dbReference>
<gene>
    <name evidence="14" type="ORF">MTBBW1_420046</name>
</gene>
<keyword evidence="4 10" id="KW-0812">Transmembrane</keyword>
<evidence type="ECO:0000313" key="14">
    <source>
        <dbReference type="EMBL" id="SLM31781.1"/>
    </source>
</evidence>
<evidence type="ECO:0000313" key="15">
    <source>
        <dbReference type="Proteomes" id="UP000191931"/>
    </source>
</evidence>
<comment type="subcellular location">
    <subcellularLocation>
        <location evidence="1">Cell inner membrane</location>
        <topology evidence="1">Multi-pass membrane protein</topology>
    </subcellularLocation>
</comment>
<name>A0A1W1HGZ4_9BACT</name>
<reference evidence="14 15" key="1">
    <citation type="submission" date="2017-03" db="EMBL/GenBank/DDBJ databases">
        <authorList>
            <person name="Afonso C.L."/>
            <person name="Miller P.J."/>
            <person name="Scott M.A."/>
            <person name="Spackman E."/>
            <person name="Goraichik I."/>
            <person name="Dimitrov K.M."/>
            <person name="Suarez D.L."/>
            <person name="Swayne D.E."/>
        </authorList>
    </citation>
    <scope>NUCLEOTIDE SEQUENCE [LARGE SCALE GENOMIC DNA]</scope>
    <source>
        <strain evidence="14">PRJEB14757</strain>
    </source>
</reference>
<evidence type="ECO:0000256" key="7">
    <source>
        <dbReference type="ARBA" id="ARBA00023224"/>
    </source>
</evidence>
<dbReference type="SMART" id="SM00283">
    <property type="entry name" value="MA"/>
    <property type="match status" value="1"/>
</dbReference>
<keyword evidence="2" id="KW-1003">Cell membrane</keyword>
<evidence type="ECO:0000256" key="10">
    <source>
        <dbReference type="SAM" id="Phobius"/>
    </source>
</evidence>
<feature type="domain" description="T-SNARE coiled-coil homology" evidence="12">
    <location>
        <begin position="612"/>
        <end position="666"/>
    </location>
</feature>
<evidence type="ECO:0000256" key="8">
    <source>
        <dbReference type="ARBA" id="ARBA00029447"/>
    </source>
</evidence>
<dbReference type="Pfam" id="PF08269">
    <property type="entry name" value="dCache_2"/>
    <property type="match status" value="1"/>
</dbReference>
<dbReference type="SMART" id="SM00304">
    <property type="entry name" value="HAMP"/>
    <property type="match status" value="1"/>
</dbReference>
<sequence length="717" mass="79529">MKITAKLILLVFSVVGILGLTSIAISVASIKKQRDIEIKTTKETLFSHKTAALKLLTENAYAIVETAHKEGNNYERIRDTVSLRLKNAVEVAHGTIGFVEKETEGDLQKKQQTAIKQITSLKYDGDTVFWITDTDLKMIANPKFPELIGKDVKALKDTQGNYLFPDLLRNNIEAGEAFFNYMWYKKDTNDNDPRIAYAKIFRPWNWIVGSSLSLKSAEKGFKERSKKEIGSLRYGPDKSDYFWIHNLDLEMVMHPIKPELDGKDISGIKDPNGKYLFREMVSVCKENGEGFVEYMWPKPGQKEPVAKVSFVKLFEPYGWIIGTGVYINDIEEAVAMKTEELNNMMISNSVKQIVVIALVCLIILIVTFYVSRRISRPIIETSLVLKDIAEGQGDLTRRIKEISKDEAGELAHWFNQFIANLQQMIQQIKEHVHLLEKSAEEMSDVSSVTHSVSDSVSLKVGEAKKSTLDMNDNIKSVSTAMEQSTTNINTIASATEEMTSTINEIARSTINAREISQKAVDQSSMATENVGRLRELAMEIGKITEVITEISEQTNLLALNATIESSRAGEAGKGFAVVANEIKALARQTADATLKINDQINEIQNSSKLAGENIHNISLVIDDVNNIVAGIADAVEEQTATTKEISINVANSSQGILEINDNLSRTSSAADEISIEISDVNDSATEISKHASQVNENAGQLSHLAAALRDMVNKFKV</sequence>
<dbReference type="GO" id="GO:0005886">
    <property type="term" value="C:plasma membrane"/>
    <property type="evidence" value="ECO:0007669"/>
    <property type="project" value="UniProtKB-SubCell"/>
</dbReference>
<dbReference type="OrthoDB" id="9787709at2"/>
<evidence type="ECO:0000256" key="3">
    <source>
        <dbReference type="ARBA" id="ARBA00022519"/>
    </source>
</evidence>
<dbReference type="Pfam" id="PF00015">
    <property type="entry name" value="MCPsignal"/>
    <property type="match status" value="1"/>
</dbReference>
<evidence type="ECO:0000259" key="13">
    <source>
        <dbReference type="PROSITE" id="PS50885"/>
    </source>
</evidence>
<evidence type="ECO:0000256" key="5">
    <source>
        <dbReference type="ARBA" id="ARBA00022989"/>
    </source>
</evidence>
<feature type="domain" description="Methyl-accepting transducer" evidence="11">
    <location>
        <begin position="445"/>
        <end position="681"/>
    </location>
</feature>
<dbReference type="InterPro" id="IPR000727">
    <property type="entry name" value="T_SNARE_dom"/>
</dbReference>
<evidence type="ECO:0000259" key="11">
    <source>
        <dbReference type="PROSITE" id="PS50111"/>
    </source>
</evidence>
<dbReference type="RefSeq" id="WP_080800879.1">
    <property type="nucleotide sequence ID" value="NZ_LT828541.1"/>
</dbReference>
<dbReference type="PANTHER" id="PTHR32089">
    <property type="entry name" value="METHYL-ACCEPTING CHEMOTAXIS PROTEIN MCPB"/>
    <property type="match status" value="1"/>
</dbReference>
<dbReference type="SMART" id="SM01049">
    <property type="entry name" value="Cache_2"/>
    <property type="match status" value="2"/>
</dbReference>
<dbReference type="Gene3D" id="3.30.450.20">
    <property type="entry name" value="PAS domain"/>
    <property type="match status" value="2"/>
</dbReference>
<dbReference type="PANTHER" id="PTHR32089:SF112">
    <property type="entry name" value="LYSOZYME-LIKE PROTEIN-RELATED"/>
    <property type="match status" value="1"/>
</dbReference>
<keyword evidence="5 10" id="KW-1133">Transmembrane helix</keyword>
<evidence type="ECO:0000256" key="1">
    <source>
        <dbReference type="ARBA" id="ARBA00004429"/>
    </source>
</evidence>
<dbReference type="STRING" id="1246637.MTBBW1_420046"/>
<proteinExistence type="inferred from homology"/>
<dbReference type="AlphaFoldDB" id="A0A1W1HGZ4"/>
<dbReference type="PROSITE" id="PS50192">
    <property type="entry name" value="T_SNARE"/>
    <property type="match status" value="1"/>
</dbReference>
<organism evidence="14 15">
    <name type="scientific">Desulfamplus magnetovallimortis</name>
    <dbReference type="NCBI Taxonomy" id="1246637"/>
    <lineage>
        <taxon>Bacteria</taxon>
        <taxon>Pseudomonadati</taxon>
        <taxon>Thermodesulfobacteriota</taxon>
        <taxon>Desulfobacteria</taxon>
        <taxon>Desulfobacterales</taxon>
        <taxon>Desulfobacteraceae</taxon>
        <taxon>Desulfamplus</taxon>
    </lineage>
</organism>
<evidence type="ECO:0000256" key="9">
    <source>
        <dbReference type="PROSITE-ProRule" id="PRU00284"/>
    </source>
</evidence>
<dbReference type="Pfam" id="PF00672">
    <property type="entry name" value="HAMP"/>
    <property type="match status" value="1"/>
</dbReference>
<dbReference type="CDD" id="cd06225">
    <property type="entry name" value="HAMP"/>
    <property type="match status" value="1"/>
</dbReference>
<dbReference type="PROSITE" id="PS50885">
    <property type="entry name" value="HAMP"/>
    <property type="match status" value="1"/>
</dbReference>
<feature type="domain" description="HAMP" evidence="13">
    <location>
        <begin position="372"/>
        <end position="426"/>
    </location>
</feature>
<accession>A0A1W1HGZ4</accession>
<evidence type="ECO:0000256" key="6">
    <source>
        <dbReference type="ARBA" id="ARBA00023136"/>
    </source>
</evidence>
<dbReference type="Gene3D" id="1.10.287.950">
    <property type="entry name" value="Methyl-accepting chemotaxis protein"/>
    <property type="match status" value="1"/>
</dbReference>
<keyword evidence="6 10" id="KW-0472">Membrane</keyword>
<protein>
    <submittedName>
        <fullName evidence="14">Putative Methyl-accepting chemotaxis sensory transducer</fullName>
    </submittedName>
</protein>
<dbReference type="PROSITE" id="PS50111">
    <property type="entry name" value="CHEMOTAXIS_TRANSDUC_2"/>
    <property type="match status" value="1"/>
</dbReference>
<dbReference type="GO" id="GO:0007165">
    <property type="term" value="P:signal transduction"/>
    <property type="evidence" value="ECO:0007669"/>
    <property type="project" value="UniProtKB-KW"/>
</dbReference>
<evidence type="ECO:0000256" key="2">
    <source>
        <dbReference type="ARBA" id="ARBA00022475"/>
    </source>
</evidence>
<dbReference type="InterPro" id="IPR003660">
    <property type="entry name" value="HAMP_dom"/>
</dbReference>
<dbReference type="SUPFAM" id="SSF58104">
    <property type="entry name" value="Methyl-accepting chemotaxis protein (MCP) signaling domain"/>
    <property type="match status" value="1"/>
</dbReference>
<evidence type="ECO:0000259" key="12">
    <source>
        <dbReference type="PROSITE" id="PS50192"/>
    </source>
</evidence>
<dbReference type="InterPro" id="IPR033480">
    <property type="entry name" value="sCache_2"/>
</dbReference>
<keyword evidence="15" id="KW-1185">Reference proteome</keyword>
<dbReference type="Proteomes" id="UP000191931">
    <property type="component" value="Unassembled WGS sequence"/>
</dbReference>